<feature type="transmembrane region" description="Helical" evidence="2">
    <location>
        <begin position="82"/>
        <end position="100"/>
    </location>
</feature>
<dbReference type="OrthoDB" id="9805856at2"/>
<dbReference type="PANTHER" id="PTHR46558:SF15">
    <property type="entry name" value="HELIX-TURN-HELIX DOMAIN PROTEIN"/>
    <property type="match status" value="1"/>
</dbReference>
<dbReference type="EMBL" id="JQCF01000015">
    <property type="protein sequence ID" value="KRN98893.1"/>
    <property type="molecule type" value="Genomic_DNA"/>
</dbReference>
<gene>
    <name evidence="4" type="ORF">IV57_GL000703</name>
</gene>
<keyword evidence="2" id="KW-0472">Membrane</keyword>
<feature type="transmembrane region" description="Helical" evidence="2">
    <location>
        <begin position="112"/>
        <end position="131"/>
    </location>
</feature>
<dbReference type="GO" id="GO:0003677">
    <property type="term" value="F:DNA binding"/>
    <property type="evidence" value="ECO:0007669"/>
    <property type="project" value="UniProtKB-KW"/>
</dbReference>
<evidence type="ECO:0000256" key="1">
    <source>
        <dbReference type="ARBA" id="ARBA00023125"/>
    </source>
</evidence>
<evidence type="ECO:0000256" key="2">
    <source>
        <dbReference type="SAM" id="Phobius"/>
    </source>
</evidence>
<feature type="domain" description="HTH cro/C1-type" evidence="3">
    <location>
        <begin position="7"/>
        <end position="61"/>
    </location>
</feature>
<dbReference type="Proteomes" id="UP000051006">
    <property type="component" value="Unassembled WGS sequence"/>
</dbReference>
<organism evidence="4 5">
    <name type="scientific">Companilactobacillus kimchiensis</name>
    <dbReference type="NCBI Taxonomy" id="993692"/>
    <lineage>
        <taxon>Bacteria</taxon>
        <taxon>Bacillati</taxon>
        <taxon>Bacillota</taxon>
        <taxon>Bacilli</taxon>
        <taxon>Lactobacillales</taxon>
        <taxon>Lactobacillaceae</taxon>
        <taxon>Companilactobacillus</taxon>
    </lineage>
</organism>
<dbReference type="PROSITE" id="PS50943">
    <property type="entry name" value="HTH_CROC1"/>
    <property type="match status" value="1"/>
</dbReference>
<keyword evidence="2" id="KW-1133">Transmembrane helix</keyword>
<dbReference type="STRING" id="993692.IV57_GL000703"/>
<protein>
    <recommendedName>
        <fullName evidence="3">HTH cro/C1-type domain-containing protein</fullName>
    </recommendedName>
</protein>
<dbReference type="SMART" id="SM00530">
    <property type="entry name" value="HTH_XRE"/>
    <property type="match status" value="1"/>
</dbReference>
<dbReference type="Gene3D" id="1.10.260.40">
    <property type="entry name" value="lambda repressor-like DNA-binding domains"/>
    <property type="match status" value="1"/>
</dbReference>
<keyword evidence="2" id="KW-0812">Transmembrane</keyword>
<dbReference type="InterPro" id="IPR001387">
    <property type="entry name" value="Cro/C1-type_HTH"/>
</dbReference>
<evidence type="ECO:0000259" key="3">
    <source>
        <dbReference type="PROSITE" id="PS50943"/>
    </source>
</evidence>
<keyword evidence="5" id="KW-1185">Reference proteome</keyword>
<dbReference type="PATRIC" id="fig|993692.3.peg.710"/>
<dbReference type="Pfam" id="PF01381">
    <property type="entry name" value="HTH_3"/>
    <property type="match status" value="1"/>
</dbReference>
<dbReference type="RefSeq" id="WP_057881051.1">
    <property type="nucleotide sequence ID" value="NZ_JQCF01000015.1"/>
</dbReference>
<proteinExistence type="predicted"/>
<dbReference type="CDD" id="cd00093">
    <property type="entry name" value="HTH_XRE"/>
    <property type="match status" value="1"/>
</dbReference>
<sequence>MKIGKQLQKQRKLNQMSQDDLAKELNISRQSISKWENGATLPSFSNVVAISEIFDISLDELIKGDTELMQDLESNKSKISKTWLIIIMGFILAVVVTGALRLLHVSDDNMDNWFFIPELIAFVWLMFNINWKKINLSINRKVLVIGIIWLALYLIPRVNEAIAGFIHGFSSSIR</sequence>
<keyword evidence="1" id="KW-0238">DNA-binding</keyword>
<feature type="transmembrane region" description="Helical" evidence="2">
    <location>
        <begin position="138"/>
        <end position="155"/>
    </location>
</feature>
<evidence type="ECO:0000313" key="5">
    <source>
        <dbReference type="Proteomes" id="UP000051006"/>
    </source>
</evidence>
<name>A0A0R2LJY9_9LACO</name>
<dbReference type="PANTHER" id="PTHR46558">
    <property type="entry name" value="TRACRIPTIONAL REGULATORY PROTEIN-RELATED-RELATED"/>
    <property type="match status" value="1"/>
</dbReference>
<reference evidence="4 5" key="1">
    <citation type="journal article" date="2015" name="Genome Announc.">
        <title>Expanding the biotechnology potential of lactobacilli through comparative genomics of 213 strains and associated genera.</title>
        <authorList>
            <person name="Sun Z."/>
            <person name="Harris H.M."/>
            <person name="McCann A."/>
            <person name="Guo C."/>
            <person name="Argimon S."/>
            <person name="Zhang W."/>
            <person name="Yang X."/>
            <person name="Jeffery I.B."/>
            <person name="Cooney J.C."/>
            <person name="Kagawa T.F."/>
            <person name="Liu W."/>
            <person name="Song Y."/>
            <person name="Salvetti E."/>
            <person name="Wrobel A."/>
            <person name="Rasinkangas P."/>
            <person name="Parkhill J."/>
            <person name="Rea M.C."/>
            <person name="O'Sullivan O."/>
            <person name="Ritari J."/>
            <person name="Douillard F.P."/>
            <person name="Paul Ross R."/>
            <person name="Yang R."/>
            <person name="Briner A.E."/>
            <person name="Felis G.E."/>
            <person name="de Vos W.M."/>
            <person name="Barrangou R."/>
            <person name="Klaenhammer T.R."/>
            <person name="Caufield P.W."/>
            <person name="Cui Y."/>
            <person name="Zhang H."/>
            <person name="O'Toole P.W."/>
        </authorList>
    </citation>
    <scope>NUCLEOTIDE SEQUENCE [LARGE SCALE GENOMIC DNA]</scope>
    <source>
        <strain evidence="4 5">DSM 24716</strain>
    </source>
</reference>
<dbReference type="SUPFAM" id="SSF47413">
    <property type="entry name" value="lambda repressor-like DNA-binding domains"/>
    <property type="match status" value="1"/>
</dbReference>
<dbReference type="AlphaFoldDB" id="A0A0R2LJY9"/>
<evidence type="ECO:0000313" key="4">
    <source>
        <dbReference type="EMBL" id="KRN98893.1"/>
    </source>
</evidence>
<comment type="caution">
    <text evidence="4">The sequence shown here is derived from an EMBL/GenBank/DDBJ whole genome shotgun (WGS) entry which is preliminary data.</text>
</comment>
<dbReference type="InterPro" id="IPR010982">
    <property type="entry name" value="Lambda_DNA-bd_dom_sf"/>
</dbReference>
<accession>A0A0R2LJY9</accession>